<protein>
    <submittedName>
        <fullName evidence="2">Uncharacterized protein</fullName>
    </submittedName>
</protein>
<keyword evidence="1" id="KW-0732">Signal</keyword>
<proteinExistence type="predicted"/>
<organism evidence="2">
    <name type="scientific">Solanum chilense</name>
    <name type="common">Tomato</name>
    <name type="synonym">Lycopersicon chilense</name>
    <dbReference type="NCBI Taxonomy" id="4083"/>
    <lineage>
        <taxon>Eukaryota</taxon>
        <taxon>Viridiplantae</taxon>
        <taxon>Streptophyta</taxon>
        <taxon>Embryophyta</taxon>
        <taxon>Tracheophyta</taxon>
        <taxon>Spermatophyta</taxon>
        <taxon>Magnoliopsida</taxon>
        <taxon>eudicotyledons</taxon>
        <taxon>Gunneridae</taxon>
        <taxon>Pentapetalae</taxon>
        <taxon>asterids</taxon>
        <taxon>lamiids</taxon>
        <taxon>Solanales</taxon>
        <taxon>Solanaceae</taxon>
        <taxon>Solanoideae</taxon>
        <taxon>Solaneae</taxon>
        <taxon>Solanum</taxon>
        <taxon>Solanum subgen. Lycopersicon</taxon>
    </lineage>
</organism>
<gene>
    <name evidence="2" type="ORF">EJD97_002797</name>
</gene>
<dbReference type="AlphaFoldDB" id="A0A6N2BVR8"/>
<feature type="chain" id="PRO_5027032301" evidence="1">
    <location>
        <begin position="20"/>
        <end position="96"/>
    </location>
</feature>
<comment type="caution">
    <text evidence="2">The sequence shown here is derived from an EMBL/GenBank/DDBJ whole genome shotgun (WGS) entry which is preliminary data.</text>
</comment>
<evidence type="ECO:0000313" key="2">
    <source>
        <dbReference type="EMBL" id="TMW99286.1"/>
    </source>
</evidence>
<accession>A0A6N2BVR8</accession>
<sequence>MLFLITLGLVEILFDPVVDRTKRKFVGVTTIKRKGVDDQLVVFNGDMVDATVRDDVNICVCASDDVGGGICSGVGVGGQSVGVTSYYRCSGFLRKK</sequence>
<reference evidence="2" key="1">
    <citation type="submission" date="2019-05" db="EMBL/GenBank/DDBJ databases">
        <title>The de novo reference genome and transcriptome assemblies of the wild tomato species Solanum chilense.</title>
        <authorList>
            <person name="Stam R."/>
            <person name="Nosenko T."/>
            <person name="Hoerger A.C."/>
            <person name="Stephan W."/>
            <person name="Seidel M.A."/>
            <person name="Kuhn J.M.M."/>
            <person name="Haberer G."/>
            <person name="Tellier A."/>
        </authorList>
    </citation>
    <scope>NUCLEOTIDE SEQUENCE</scope>
    <source>
        <tissue evidence="2">Mature leaves</tissue>
    </source>
</reference>
<dbReference type="EMBL" id="RXGB01001354">
    <property type="protein sequence ID" value="TMW99286.1"/>
    <property type="molecule type" value="Genomic_DNA"/>
</dbReference>
<feature type="signal peptide" evidence="1">
    <location>
        <begin position="1"/>
        <end position="19"/>
    </location>
</feature>
<name>A0A6N2BVR8_SOLCI</name>
<evidence type="ECO:0000256" key="1">
    <source>
        <dbReference type="SAM" id="SignalP"/>
    </source>
</evidence>